<dbReference type="WBParaSite" id="PTRK_0000474100.1">
    <property type="protein sequence ID" value="PTRK_0000474100.1"/>
    <property type="gene ID" value="PTRK_0000474100"/>
</dbReference>
<dbReference type="Proteomes" id="UP000038045">
    <property type="component" value="Unplaced"/>
</dbReference>
<keyword evidence="1" id="KW-1185">Reference proteome</keyword>
<protein>
    <submittedName>
        <fullName evidence="2">VPS10 domain-containing protein</fullName>
    </submittedName>
</protein>
<name>A0A0N4ZB28_PARTI</name>
<evidence type="ECO:0000313" key="1">
    <source>
        <dbReference type="Proteomes" id="UP000038045"/>
    </source>
</evidence>
<accession>A0A0N4ZB28</accession>
<sequence length="676" mass="77424">MDDITKVGEFKKWDNPSAQFETIVVGKYLFFFESKLIEQPTVGWSHFITHRGGNFAIFDIGNKIFIETGKDKLEGIESDELSEEALFACDKNLYMLLYKKFGGVSFNKLYKFNLTSFSWELFNSLAGDVELKSEHENISASVVIAKGCKDNKIYSIVSMDGNVVLFCIDIVKGTVEKLINHSKEKNNLRIIVTEALYHKGIVDCFGGTHGCGFMYLYNNMLRFTVETKDSEFKELPGDGLVGISIGPLAFAQYIESKDLFVVGKGWSNGAGKSRIRYNGDVWVLEEVSTESPRWRKLCNGVPQIGEQGTNYFADVNTVNNSIYHGSLEDGISQQVLNFNDASEVVKKMCSPFNDIECSVKEFRLYDKLIIFKEDFIYTSNMSLPITVIRKDNKIFIFDLIKNTLESGDGYDIKGIDCHEELYESAFVSQNELYLALFNVYGNVTFEFLYKLNTIEYKWDLIYKNPFTEKKEENSINNLKRIIEIDGVSYGNKYYVVHGSETYSLFELDILKNEFYSVCSTTLEGGYTKPVSGVAFGDYVYVIYGYEGCGFRWHKDEMLCFDLVKRDGKRVEIKNSDESPHFSFIGSLHHQLVPYKGYWLQMTGSIQQGMCDSVFDGSIHAIDFSDTEGPSWKRFKTTIKKPNYCRFFVFYDEMKQRVVFGHPKIGLFEQTLTFEKA</sequence>
<proteinExistence type="predicted"/>
<organism evidence="1 2">
    <name type="scientific">Parastrongyloides trichosuri</name>
    <name type="common">Possum-specific nematode worm</name>
    <dbReference type="NCBI Taxonomy" id="131310"/>
    <lineage>
        <taxon>Eukaryota</taxon>
        <taxon>Metazoa</taxon>
        <taxon>Ecdysozoa</taxon>
        <taxon>Nematoda</taxon>
        <taxon>Chromadorea</taxon>
        <taxon>Rhabditida</taxon>
        <taxon>Tylenchina</taxon>
        <taxon>Panagrolaimomorpha</taxon>
        <taxon>Strongyloidoidea</taxon>
        <taxon>Strongyloididae</taxon>
        <taxon>Parastrongyloides</taxon>
    </lineage>
</organism>
<dbReference type="SUPFAM" id="SSF50965">
    <property type="entry name" value="Galactose oxidase, central domain"/>
    <property type="match status" value="2"/>
</dbReference>
<dbReference type="InterPro" id="IPR011043">
    <property type="entry name" value="Gal_Oxase/kelch_b-propeller"/>
</dbReference>
<dbReference type="AlphaFoldDB" id="A0A0N4ZB28"/>
<evidence type="ECO:0000313" key="2">
    <source>
        <dbReference type="WBParaSite" id="PTRK_0000474100.1"/>
    </source>
</evidence>
<reference evidence="2" key="1">
    <citation type="submission" date="2017-02" db="UniProtKB">
        <authorList>
            <consortium name="WormBaseParasite"/>
        </authorList>
    </citation>
    <scope>IDENTIFICATION</scope>
</reference>